<dbReference type="Proteomes" id="UP000649179">
    <property type="component" value="Unassembled WGS sequence"/>
</dbReference>
<organism evidence="1 2">
    <name type="scientific">Marmoricola endophyticus</name>
    <dbReference type="NCBI Taxonomy" id="2040280"/>
    <lineage>
        <taxon>Bacteria</taxon>
        <taxon>Bacillati</taxon>
        <taxon>Actinomycetota</taxon>
        <taxon>Actinomycetes</taxon>
        <taxon>Propionibacteriales</taxon>
        <taxon>Nocardioidaceae</taxon>
        <taxon>Marmoricola</taxon>
    </lineage>
</organism>
<name>A0A917BHM8_9ACTN</name>
<sequence length="308" mass="33928">MGLFSRRPRPDSRPDDAFPFLSTEEASHLRGLVLTTFAERGIEVSLHPDYVEDDAGTQYGLANLAATCHQEEAGRWPGLVADHVRRIVARMSQPSELDTIVPEELRRRVYPRLVGRDRADPRLFSYAREVADDLVEVLCLDQPDTVAYLTDKVFPRLGPAGPLYDAARQNLREITFDEAEVVPAQDSSFHCVFGDSVFTATTALQLGSIADAVGDPIDPERGAFFVVACRNQVAFHPWRGDDAWATVFSGLLRWAELGFSDGAGPVSPELYWWRPSGIEQLSRRNDVGEVSVELSGDLAELIEAAGGG</sequence>
<comment type="caution">
    <text evidence="1">The sequence shown here is derived from an EMBL/GenBank/DDBJ whole genome shotgun (WGS) entry which is preliminary data.</text>
</comment>
<dbReference type="EMBL" id="BMKQ01000001">
    <property type="protein sequence ID" value="GGF46071.1"/>
    <property type="molecule type" value="Genomic_DNA"/>
</dbReference>
<dbReference type="RefSeq" id="WP_188779639.1">
    <property type="nucleotide sequence ID" value="NZ_BMKQ01000001.1"/>
</dbReference>
<evidence type="ECO:0000313" key="1">
    <source>
        <dbReference type="EMBL" id="GGF46071.1"/>
    </source>
</evidence>
<proteinExistence type="predicted"/>
<gene>
    <name evidence="1" type="ORF">GCM10011519_19950</name>
</gene>
<reference evidence="1" key="1">
    <citation type="journal article" date="2014" name="Int. J. Syst. Evol. Microbiol.">
        <title>Complete genome sequence of Corynebacterium casei LMG S-19264T (=DSM 44701T), isolated from a smear-ripened cheese.</title>
        <authorList>
            <consortium name="US DOE Joint Genome Institute (JGI-PGF)"/>
            <person name="Walter F."/>
            <person name="Albersmeier A."/>
            <person name="Kalinowski J."/>
            <person name="Ruckert C."/>
        </authorList>
    </citation>
    <scope>NUCLEOTIDE SEQUENCE</scope>
    <source>
        <strain evidence="1">CGMCC 1.16067</strain>
    </source>
</reference>
<evidence type="ECO:0000313" key="2">
    <source>
        <dbReference type="Proteomes" id="UP000649179"/>
    </source>
</evidence>
<dbReference type="AlphaFoldDB" id="A0A917BHM8"/>
<reference evidence="1" key="2">
    <citation type="submission" date="2020-09" db="EMBL/GenBank/DDBJ databases">
        <authorList>
            <person name="Sun Q."/>
            <person name="Zhou Y."/>
        </authorList>
    </citation>
    <scope>NUCLEOTIDE SEQUENCE</scope>
    <source>
        <strain evidence="1">CGMCC 1.16067</strain>
    </source>
</reference>
<keyword evidence="2" id="KW-1185">Reference proteome</keyword>
<protein>
    <submittedName>
        <fullName evidence="1">Uncharacterized protein</fullName>
    </submittedName>
</protein>
<accession>A0A917BHM8</accession>